<evidence type="ECO:0000313" key="6">
    <source>
        <dbReference type="EMBL" id="PYE20005.1"/>
    </source>
</evidence>
<keyword evidence="3" id="KW-0804">Transcription</keyword>
<dbReference type="GO" id="GO:0000976">
    <property type="term" value="F:transcription cis-regulatory region binding"/>
    <property type="evidence" value="ECO:0007669"/>
    <property type="project" value="TreeGrafter"/>
</dbReference>
<dbReference type="PANTHER" id="PTHR30055:SF234">
    <property type="entry name" value="HTH-TYPE TRANSCRIPTIONAL REGULATOR BETI"/>
    <property type="match status" value="1"/>
</dbReference>
<keyword evidence="2 4" id="KW-0238">DNA-binding</keyword>
<dbReference type="EMBL" id="QJSP01000002">
    <property type="protein sequence ID" value="PYE20005.1"/>
    <property type="molecule type" value="Genomic_DNA"/>
</dbReference>
<dbReference type="Gene3D" id="1.10.357.10">
    <property type="entry name" value="Tetracycline Repressor, domain 2"/>
    <property type="match status" value="1"/>
</dbReference>
<evidence type="ECO:0000256" key="2">
    <source>
        <dbReference type="ARBA" id="ARBA00023125"/>
    </source>
</evidence>
<protein>
    <submittedName>
        <fullName evidence="6">TetR family transcriptional regulator</fullName>
    </submittedName>
</protein>
<sequence length="212" mass="23080">MAQPLVGSGAGRSDTKRTRIRRIQLLDAALETFVEYGYGDVGVAEIVARIGCSHGTFYNYFDNKRDALDALLSRELSELVSVAELHRPRPRSESEFVDALGTLVRRFVEYGNERPHVLTFLAMEAPGIDEAALATMVGSYGQLGQLCGQYIRHGIEDGYLREDINVEFAGEAVVSCLMGAVLPLILDNTALIDVDSTVQTVVGFLCYGTNAG</sequence>
<organism evidence="6 7">
    <name type="scientific">Williamsia limnetica</name>
    <dbReference type="NCBI Taxonomy" id="882452"/>
    <lineage>
        <taxon>Bacteria</taxon>
        <taxon>Bacillati</taxon>
        <taxon>Actinomycetota</taxon>
        <taxon>Actinomycetes</taxon>
        <taxon>Mycobacteriales</taxon>
        <taxon>Nocardiaceae</taxon>
        <taxon>Williamsia</taxon>
    </lineage>
</organism>
<proteinExistence type="predicted"/>
<dbReference type="InterPro" id="IPR050109">
    <property type="entry name" value="HTH-type_TetR-like_transc_reg"/>
</dbReference>
<accession>A0A318RMZ5</accession>
<evidence type="ECO:0000313" key="7">
    <source>
        <dbReference type="Proteomes" id="UP000247591"/>
    </source>
</evidence>
<dbReference type="OrthoDB" id="5112469at2"/>
<keyword evidence="1" id="KW-0805">Transcription regulation</keyword>
<keyword evidence="7" id="KW-1185">Reference proteome</keyword>
<dbReference type="RefSeq" id="WP_110468033.1">
    <property type="nucleotide sequence ID" value="NZ_QJSP01000002.1"/>
</dbReference>
<dbReference type="InterPro" id="IPR036271">
    <property type="entry name" value="Tet_transcr_reg_TetR-rel_C_sf"/>
</dbReference>
<dbReference type="PRINTS" id="PR00455">
    <property type="entry name" value="HTHTETR"/>
</dbReference>
<comment type="caution">
    <text evidence="6">The sequence shown here is derived from an EMBL/GenBank/DDBJ whole genome shotgun (WGS) entry which is preliminary data.</text>
</comment>
<evidence type="ECO:0000256" key="3">
    <source>
        <dbReference type="ARBA" id="ARBA00023163"/>
    </source>
</evidence>
<dbReference type="AlphaFoldDB" id="A0A318RMZ5"/>
<gene>
    <name evidence="6" type="ORF">DFR67_102143</name>
</gene>
<dbReference type="InterPro" id="IPR001647">
    <property type="entry name" value="HTH_TetR"/>
</dbReference>
<dbReference type="SUPFAM" id="SSF46689">
    <property type="entry name" value="Homeodomain-like"/>
    <property type="match status" value="1"/>
</dbReference>
<dbReference type="SUPFAM" id="SSF48498">
    <property type="entry name" value="Tetracyclin repressor-like, C-terminal domain"/>
    <property type="match status" value="1"/>
</dbReference>
<dbReference type="InterPro" id="IPR009057">
    <property type="entry name" value="Homeodomain-like_sf"/>
</dbReference>
<evidence type="ECO:0000259" key="5">
    <source>
        <dbReference type="PROSITE" id="PS50977"/>
    </source>
</evidence>
<dbReference type="PROSITE" id="PS50977">
    <property type="entry name" value="HTH_TETR_2"/>
    <property type="match status" value="1"/>
</dbReference>
<dbReference type="PANTHER" id="PTHR30055">
    <property type="entry name" value="HTH-TYPE TRANSCRIPTIONAL REGULATOR RUTR"/>
    <property type="match status" value="1"/>
</dbReference>
<feature type="domain" description="HTH tetR-type" evidence="5">
    <location>
        <begin position="19"/>
        <end position="79"/>
    </location>
</feature>
<dbReference type="Pfam" id="PF00440">
    <property type="entry name" value="TetR_N"/>
    <property type="match status" value="1"/>
</dbReference>
<name>A0A318RMZ5_WILLI</name>
<dbReference type="Proteomes" id="UP000247591">
    <property type="component" value="Unassembled WGS sequence"/>
</dbReference>
<evidence type="ECO:0000256" key="4">
    <source>
        <dbReference type="PROSITE-ProRule" id="PRU00335"/>
    </source>
</evidence>
<evidence type="ECO:0000256" key="1">
    <source>
        <dbReference type="ARBA" id="ARBA00023015"/>
    </source>
</evidence>
<dbReference type="Gene3D" id="1.10.10.60">
    <property type="entry name" value="Homeodomain-like"/>
    <property type="match status" value="1"/>
</dbReference>
<reference evidence="6 7" key="1">
    <citation type="submission" date="2018-06" db="EMBL/GenBank/DDBJ databases">
        <title>Genomic Encyclopedia of Type Strains, Phase IV (KMG-IV): sequencing the most valuable type-strain genomes for metagenomic binning, comparative biology and taxonomic classification.</title>
        <authorList>
            <person name="Goeker M."/>
        </authorList>
    </citation>
    <scope>NUCLEOTIDE SEQUENCE [LARGE SCALE GENOMIC DNA]</scope>
    <source>
        <strain evidence="6 7">DSM 45521</strain>
    </source>
</reference>
<feature type="DNA-binding region" description="H-T-H motif" evidence="4">
    <location>
        <begin position="42"/>
        <end position="61"/>
    </location>
</feature>
<dbReference type="GO" id="GO:0003700">
    <property type="term" value="F:DNA-binding transcription factor activity"/>
    <property type="evidence" value="ECO:0007669"/>
    <property type="project" value="TreeGrafter"/>
</dbReference>